<dbReference type="InterPro" id="IPR020617">
    <property type="entry name" value="Thiolase_C"/>
</dbReference>
<dbReference type="PANTHER" id="PTHR43365:SF1">
    <property type="entry name" value="ACETYL-COA C-ACYLTRANSFERASE"/>
    <property type="match status" value="1"/>
</dbReference>
<dbReference type="PANTHER" id="PTHR43365">
    <property type="entry name" value="BLR7806 PROTEIN"/>
    <property type="match status" value="1"/>
</dbReference>
<dbReference type="RefSeq" id="WP_020865136.1">
    <property type="nucleotide sequence ID" value="NC_022785.1"/>
</dbReference>
<dbReference type="PROSITE" id="PS00737">
    <property type="entry name" value="THIOLASE_2"/>
    <property type="match status" value="1"/>
</dbReference>
<evidence type="ECO:0000256" key="5">
    <source>
        <dbReference type="RuleBase" id="RU003557"/>
    </source>
</evidence>
<dbReference type="Proteomes" id="UP000281594">
    <property type="component" value="Unassembled WGS sequence"/>
</dbReference>
<feature type="active site" description="Proton acceptor" evidence="4">
    <location>
        <position position="373"/>
    </location>
</feature>
<comment type="caution">
    <text evidence="8">The sequence shown here is derived from an EMBL/GenBank/DDBJ whole genome shotgun (WGS) entry which is preliminary data.</text>
</comment>
<evidence type="ECO:0000259" key="6">
    <source>
        <dbReference type="Pfam" id="PF00108"/>
    </source>
</evidence>
<dbReference type="STRING" id="1343740.M271_00505"/>
<evidence type="ECO:0000259" key="7">
    <source>
        <dbReference type="Pfam" id="PF02803"/>
    </source>
</evidence>
<dbReference type="InterPro" id="IPR002155">
    <property type="entry name" value="Thiolase"/>
</dbReference>
<comment type="similarity">
    <text evidence="1 5">Belongs to the thiolase-like superfamily. Thiolase family.</text>
</comment>
<evidence type="ECO:0000313" key="9">
    <source>
        <dbReference type="Proteomes" id="UP000281594"/>
    </source>
</evidence>
<dbReference type="AlphaFoldDB" id="A0A0A0NBB6"/>
<proteinExistence type="inferred from homology"/>
<dbReference type="NCBIfam" id="TIGR01930">
    <property type="entry name" value="AcCoA-C-Actrans"/>
    <property type="match status" value="1"/>
</dbReference>
<dbReference type="PIRSF" id="PIRSF000429">
    <property type="entry name" value="Ac-CoA_Ac_transf"/>
    <property type="match status" value="1"/>
</dbReference>
<keyword evidence="3 5" id="KW-0012">Acyltransferase</keyword>
<evidence type="ECO:0000313" key="8">
    <source>
        <dbReference type="EMBL" id="RLV76181.1"/>
    </source>
</evidence>
<dbReference type="Gene3D" id="3.40.47.10">
    <property type="match status" value="1"/>
</dbReference>
<feature type="active site" description="Acyl-thioester intermediate" evidence="4">
    <location>
        <position position="94"/>
    </location>
</feature>
<sequence>MLAGPVYVVGAVRSAVGRRKGALARMHPADLGGHVVAELLDRAGLAGEAGRAVDDVMFGCVSQIGAQSTNIARIVALSAGLPESVPGTTIDRQCGSSQQAVHFAAQGIASGEADLVVAGGVEVMTRIPIASSATVGAEHGMGLPREGELWAKRYGNQEITQFRGAQLIADDWGISRAEMEEFALRSHTCALAAQEQGLFDSEIVAVNGLVRDEGPRADTTLEKMAELKPLTEGGSLTAALASQISDGAAALLLASEDAVQRHGLAPLASIRAMGVVGSDPVRMLTGPIPATEKVLAKAGLAASDVDLFEVNEAFASVVLAWQREIGVGADRTNVLGGAIALGHPLGGTGARLMTTLVHHLRRTGSRYGLQTMCEGGGMANATILERA</sequence>
<dbReference type="HOGENOM" id="CLU_031026_2_3_11"/>
<dbReference type="InterPro" id="IPR016039">
    <property type="entry name" value="Thiolase-like"/>
</dbReference>
<keyword evidence="2 5" id="KW-0808">Transferase</keyword>
<dbReference type="Pfam" id="PF02803">
    <property type="entry name" value="Thiolase_C"/>
    <property type="match status" value="1"/>
</dbReference>
<evidence type="ECO:0000256" key="3">
    <source>
        <dbReference type="ARBA" id="ARBA00023315"/>
    </source>
</evidence>
<protein>
    <recommendedName>
        <fullName evidence="10">Acetyl-CoA acetyltransferase</fullName>
    </recommendedName>
</protein>
<feature type="domain" description="Thiolase N-terminal" evidence="6">
    <location>
        <begin position="6"/>
        <end position="257"/>
    </location>
</feature>
<dbReference type="GO" id="GO:0016747">
    <property type="term" value="F:acyltransferase activity, transferring groups other than amino-acyl groups"/>
    <property type="evidence" value="ECO:0007669"/>
    <property type="project" value="InterPro"/>
</dbReference>
<dbReference type="InterPro" id="IPR020613">
    <property type="entry name" value="Thiolase_CS"/>
</dbReference>
<accession>A0A0A0NBB6</accession>
<dbReference type="Pfam" id="PF00108">
    <property type="entry name" value="Thiolase_N"/>
    <property type="match status" value="1"/>
</dbReference>
<feature type="active site" description="Proton acceptor" evidence="4">
    <location>
        <position position="343"/>
    </location>
</feature>
<organism evidence="8 9">
    <name type="scientific">Streptomyces rapamycinicus (strain ATCC 29253 / DSM 41530 / NRRL 5491 / AYB-994)</name>
    <name type="common">Streptomyces hygroscopicus (strain ATCC 29253)</name>
    <dbReference type="NCBI Taxonomy" id="1343740"/>
    <lineage>
        <taxon>Bacteria</taxon>
        <taxon>Bacillati</taxon>
        <taxon>Actinomycetota</taxon>
        <taxon>Actinomycetes</taxon>
        <taxon>Kitasatosporales</taxon>
        <taxon>Streptomycetaceae</taxon>
        <taxon>Streptomyces</taxon>
        <taxon>Streptomyces violaceusniger group</taxon>
    </lineage>
</organism>
<dbReference type="EMBL" id="QYCY01000002">
    <property type="protein sequence ID" value="RLV76181.1"/>
    <property type="molecule type" value="Genomic_DNA"/>
</dbReference>
<dbReference type="InterPro" id="IPR020616">
    <property type="entry name" value="Thiolase_N"/>
</dbReference>
<evidence type="ECO:0008006" key="10">
    <source>
        <dbReference type="Google" id="ProtNLM"/>
    </source>
</evidence>
<dbReference type="eggNOG" id="COG0183">
    <property type="taxonomic scope" value="Bacteria"/>
</dbReference>
<evidence type="ECO:0000256" key="2">
    <source>
        <dbReference type="ARBA" id="ARBA00022679"/>
    </source>
</evidence>
<dbReference type="CDD" id="cd00751">
    <property type="entry name" value="thiolase"/>
    <property type="match status" value="1"/>
</dbReference>
<evidence type="ECO:0000256" key="4">
    <source>
        <dbReference type="PIRSR" id="PIRSR000429-1"/>
    </source>
</evidence>
<gene>
    <name evidence="8" type="ORF">D3C57_143185</name>
</gene>
<feature type="domain" description="Thiolase C-terminal" evidence="7">
    <location>
        <begin position="265"/>
        <end position="386"/>
    </location>
</feature>
<reference evidence="8 9" key="1">
    <citation type="journal article" date="2018" name="J. Biol. Chem.">
        <title>Discovery of the actinoplanic acid pathway in Streptomyces rapamycinicus reveals a genetically conserved synergism with rapamycin.</title>
        <authorList>
            <person name="Mrak P."/>
            <person name="Krastel P."/>
            <person name="Pivk Lukancic P."/>
            <person name="Tao J."/>
            <person name="Pistorius D."/>
            <person name="Moore C.M."/>
        </authorList>
    </citation>
    <scope>NUCLEOTIDE SEQUENCE [LARGE SCALE GENOMIC DNA]</scope>
    <source>
        <strain evidence="8 9">NRRL 5491</strain>
    </source>
</reference>
<dbReference type="KEGG" id="src:M271_00505"/>
<name>A0A0A0NBB6_STRRN</name>
<evidence type="ECO:0000256" key="1">
    <source>
        <dbReference type="ARBA" id="ARBA00010982"/>
    </source>
</evidence>
<dbReference type="SUPFAM" id="SSF53901">
    <property type="entry name" value="Thiolase-like"/>
    <property type="match status" value="2"/>
</dbReference>